<organism evidence="4 5">
    <name type="scientific">Aquipuribacter hungaricus</name>
    <dbReference type="NCBI Taxonomy" id="545624"/>
    <lineage>
        <taxon>Bacteria</taxon>
        <taxon>Bacillati</taxon>
        <taxon>Actinomycetota</taxon>
        <taxon>Actinomycetes</taxon>
        <taxon>Micrococcales</taxon>
        <taxon>Intrasporangiaceae</taxon>
        <taxon>Aquipuribacter</taxon>
    </lineage>
</organism>
<keyword evidence="3" id="KW-1133">Transmembrane helix</keyword>
<dbReference type="EMBL" id="JBHRWW010000004">
    <property type="protein sequence ID" value="MFC3688405.1"/>
    <property type="molecule type" value="Genomic_DNA"/>
</dbReference>
<feature type="compositionally biased region" description="Basic and acidic residues" evidence="2">
    <location>
        <begin position="11"/>
        <end position="84"/>
    </location>
</feature>
<evidence type="ECO:0000313" key="4">
    <source>
        <dbReference type="EMBL" id="MFC3688405.1"/>
    </source>
</evidence>
<keyword evidence="3" id="KW-0812">Transmembrane</keyword>
<evidence type="ECO:0000256" key="3">
    <source>
        <dbReference type="SAM" id="Phobius"/>
    </source>
</evidence>
<comment type="caution">
    <text evidence="4">The sequence shown here is derived from an EMBL/GenBank/DDBJ whole genome shotgun (WGS) entry which is preliminary data.</text>
</comment>
<keyword evidence="5" id="KW-1185">Reference proteome</keyword>
<dbReference type="RefSeq" id="WP_376984117.1">
    <property type="nucleotide sequence ID" value="NZ_JBHRWW010000004.1"/>
</dbReference>
<accession>A0ABV7WG20</accession>
<protein>
    <recommendedName>
        <fullName evidence="6">DUF308 domain-containing protein</fullName>
    </recommendedName>
</protein>
<feature type="transmembrane region" description="Helical" evidence="3">
    <location>
        <begin position="210"/>
        <end position="228"/>
    </location>
</feature>
<reference evidence="5" key="1">
    <citation type="journal article" date="2019" name="Int. J. Syst. Evol. Microbiol.">
        <title>The Global Catalogue of Microorganisms (GCM) 10K type strain sequencing project: providing services to taxonomists for standard genome sequencing and annotation.</title>
        <authorList>
            <consortium name="The Broad Institute Genomics Platform"/>
            <consortium name="The Broad Institute Genome Sequencing Center for Infectious Disease"/>
            <person name="Wu L."/>
            <person name="Ma J."/>
        </authorList>
    </citation>
    <scope>NUCLEOTIDE SEQUENCE [LARGE SCALE GENOMIC DNA]</scope>
    <source>
        <strain evidence="5">NCAIM B.02333</strain>
    </source>
</reference>
<feature type="region of interest" description="Disordered" evidence="2">
    <location>
        <begin position="1"/>
        <end position="119"/>
    </location>
</feature>
<gene>
    <name evidence="4" type="ORF">ACFOLH_08625</name>
</gene>
<feature type="coiled-coil region" evidence="1">
    <location>
        <begin position="130"/>
        <end position="158"/>
    </location>
</feature>
<feature type="compositionally biased region" description="Basic and acidic residues" evidence="2">
    <location>
        <begin position="101"/>
        <end position="119"/>
    </location>
</feature>
<proteinExistence type="predicted"/>
<evidence type="ECO:0000256" key="2">
    <source>
        <dbReference type="SAM" id="MobiDB-lite"/>
    </source>
</evidence>
<feature type="transmembrane region" description="Helical" evidence="3">
    <location>
        <begin position="185"/>
        <end position="204"/>
    </location>
</feature>
<dbReference type="Proteomes" id="UP001595685">
    <property type="component" value="Unassembled WGS sequence"/>
</dbReference>
<sequence>MSGPDASRGTDGGEHPLDVDARFADIVAHFHDGEPAPPRVVDDRGDGAGRTGEGRTGEGRTGEGRTGERSDGTAEDADSSRGDGTDAGAPGPGRSSGTSLHRAEDAARGRAARVPEHGEDAATDWALRYEQAAREELAAHEERQARREREARAEAEVDAAVDRETHRFVPEEPPPFPRPDLPGRLAWGAVLLGPLALILFAVLWDEAPSWLVGSVVVAIVAGFGYLVWRLPRTRDREDGGDGAIV</sequence>
<evidence type="ECO:0008006" key="6">
    <source>
        <dbReference type="Google" id="ProtNLM"/>
    </source>
</evidence>
<name>A0ABV7WG20_9MICO</name>
<evidence type="ECO:0000313" key="5">
    <source>
        <dbReference type="Proteomes" id="UP001595685"/>
    </source>
</evidence>
<evidence type="ECO:0000256" key="1">
    <source>
        <dbReference type="SAM" id="Coils"/>
    </source>
</evidence>
<keyword evidence="1" id="KW-0175">Coiled coil</keyword>
<keyword evidence="3" id="KW-0472">Membrane</keyword>